<proteinExistence type="predicted"/>
<organism evidence="2 3">
    <name type="scientific">Methylobacterium isbiliense</name>
    <dbReference type="NCBI Taxonomy" id="315478"/>
    <lineage>
        <taxon>Bacteria</taxon>
        <taxon>Pseudomonadati</taxon>
        <taxon>Pseudomonadota</taxon>
        <taxon>Alphaproteobacteria</taxon>
        <taxon>Hyphomicrobiales</taxon>
        <taxon>Methylobacteriaceae</taxon>
        <taxon>Methylobacterium</taxon>
    </lineage>
</organism>
<evidence type="ECO:0000259" key="1">
    <source>
        <dbReference type="Pfam" id="PF09851"/>
    </source>
</evidence>
<reference evidence="2" key="2">
    <citation type="submission" date="2021-08" db="EMBL/GenBank/DDBJ databases">
        <authorList>
            <person name="Tani A."/>
            <person name="Ola A."/>
            <person name="Ogura Y."/>
            <person name="Katsura K."/>
            <person name="Hayashi T."/>
        </authorList>
    </citation>
    <scope>NUCLEOTIDE SEQUENCE</scope>
    <source>
        <strain evidence="2">DSM 17168</strain>
    </source>
</reference>
<name>A0ABQ4SCJ4_9HYPH</name>
<sequence length="233" mass="23959">MADLDAIAARHGVSPAAARHLRDALARGGGRAAQFSHPELGGLGQWSAGGMIMIGDMFNNGLKARVAALCEELAPLAGEAPAAGAWWPADLGRPAATGDQNGLRYAYFPETRRLAVESGGQLSLYETGDHRIGGVSQQQGAGRTLAFTSQHGPVRLEDLPRVPTAAQEPPPPALPASAAATAQAAAAPAVSASPAGSGAEILSLLERLAELHRKGVLTEAEFVAKKTDLLARL</sequence>
<dbReference type="EMBL" id="BPQQ01000022">
    <property type="protein sequence ID" value="GJE00259.1"/>
    <property type="molecule type" value="Genomic_DNA"/>
</dbReference>
<evidence type="ECO:0000313" key="3">
    <source>
        <dbReference type="Proteomes" id="UP001055153"/>
    </source>
</evidence>
<protein>
    <recommendedName>
        <fullName evidence="1">SHOCT domain-containing protein</fullName>
    </recommendedName>
</protein>
<dbReference type="Proteomes" id="UP001055153">
    <property type="component" value="Unassembled WGS sequence"/>
</dbReference>
<accession>A0ABQ4SCJ4</accession>
<dbReference type="InterPro" id="IPR018649">
    <property type="entry name" value="SHOCT"/>
</dbReference>
<comment type="caution">
    <text evidence="2">The sequence shown here is derived from an EMBL/GenBank/DDBJ whole genome shotgun (WGS) entry which is preliminary data.</text>
</comment>
<evidence type="ECO:0000313" key="2">
    <source>
        <dbReference type="EMBL" id="GJE00259.1"/>
    </source>
</evidence>
<dbReference type="RefSeq" id="WP_238235136.1">
    <property type="nucleotide sequence ID" value="NZ_BPQQ01000022.1"/>
</dbReference>
<gene>
    <name evidence="2" type="ORF">GMJLKIPL_2178</name>
</gene>
<feature type="domain" description="SHOCT" evidence="1">
    <location>
        <begin position="205"/>
        <end position="230"/>
    </location>
</feature>
<dbReference type="Pfam" id="PF09851">
    <property type="entry name" value="SHOCT"/>
    <property type="match status" value="1"/>
</dbReference>
<keyword evidence="3" id="KW-1185">Reference proteome</keyword>
<reference evidence="2" key="1">
    <citation type="journal article" date="2021" name="Front. Microbiol.">
        <title>Comprehensive Comparative Genomics and Phenotyping of Methylobacterium Species.</title>
        <authorList>
            <person name="Alessa O."/>
            <person name="Ogura Y."/>
            <person name="Fujitani Y."/>
            <person name="Takami H."/>
            <person name="Hayashi T."/>
            <person name="Sahin N."/>
            <person name="Tani A."/>
        </authorList>
    </citation>
    <scope>NUCLEOTIDE SEQUENCE</scope>
    <source>
        <strain evidence="2">DSM 17168</strain>
    </source>
</reference>